<accession>A0A067QB68</accession>
<protein>
    <submittedName>
        <fullName evidence="1">Uncharacterized protein</fullName>
    </submittedName>
</protein>
<evidence type="ECO:0000313" key="2">
    <source>
        <dbReference type="Proteomes" id="UP000027265"/>
    </source>
</evidence>
<sequence length="247" mass="26626">MSTTTTSAYIVGNALLTFPKGFSKQSQDDVMNLIIFSELVANKQYDKLAQLSKWYGSFLATLEQIGWVNDSSITFIYTFTLTSNNNIDFNSSPTISDSRFNPIPIGQFTLVDNLVIATLQISLSGPEVSSVKDVIQALQSGNDVQAKLFNGQATDRGSGQQANFGIRSCQMGDGNPTCLLNAFDLTFSKSTSSSGVLFQGLSQSDTGSGGYVNMRLNADIYNTICDTVLQKLGGSRAGGLVQEITLW</sequence>
<dbReference type="EMBL" id="KL197715">
    <property type="protein sequence ID" value="KDQ59821.1"/>
    <property type="molecule type" value="Genomic_DNA"/>
</dbReference>
<evidence type="ECO:0000313" key="1">
    <source>
        <dbReference type="EMBL" id="KDQ59821.1"/>
    </source>
</evidence>
<dbReference type="Proteomes" id="UP000027265">
    <property type="component" value="Unassembled WGS sequence"/>
</dbReference>
<dbReference type="InParanoid" id="A0A067QB68"/>
<keyword evidence="2" id="KW-1185">Reference proteome</keyword>
<gene>
    <name evidence="1" type="ORF">JAAARDRAFT_192279</name>
</gene>
<proteinExistence type="predicted"/>
<reference evidence="2" key="1">
    <citation type="journal article" date="2014" name="Proc. Natl. Acad. Sci. U.S.A.">
        <title>Extensive sampling of basidiomycete genomes demonstrates inadequacy of the white-rot/brown-rot paradigm for wood decay fungi.</title>
        <authorList>
            <person name="Riley R."/>
            <person name="Salamov A.A."/>
            <person name="Brown D.W."/>
            <person name="Nagy L.G."/>
            <person name="Floudas D."/>
            <person name="Held B.W."/>
            <person name="Levasseur A."/>
            <person name="Lombard V."/>
            <person name="Morin E."/>
            <person name="Otillar R."/>
            <person name="Lindquist E.A."/>
            <person name="Sun H."/>
            <person name="LaButti K.M."/>
            <person name="Schmutz J."/>
            <person name="Jabbour D."/>
            <person name="Luo H."/>
            <person name="Baker S.E."/>
            <person name="Pisabarro A.G."/>
            <person name="Walton J.D."/>
            <person name="Blanchette R.A."/>
            <person name="Henrissat B."/>
            <person name="Martin F."/>
            <person name="Cullen D."/>
            <person name="Hibbett D.S."/>
            <person name="Grigoriev I.V."/>
        </authorList>
    </citation>
    <scope>NUCLEOTIDE SEQUENCE [LARGE SCALE GENOMIC DNA]</scope>
    <source>
        <strain evidence="2">MUCL 33604</strain>
    </source>
</reference>
<dbReference type="OrthoDB" id="5983317at2759"/>
<name>A0A067QB68_9AGAM</name>
<dbReference type="AlphaFoldDB" id="A0A067QB68"/>
<organism evidence="1 2">
    <name type="scientific">Jaapia argillacea MUCL 33604</name>
    <dbReference type="NCBI Taxonomy" id="933084"/>
    <lineage>
        <taxon>Eukaryota</taxon>
        <taxon>Fungi</taxon>
        <taxon>Dikarya</taxon>
        <taxon>Basidiomycota</taxon>
        <taxon>Agaricomycotina</taxon>
        <taxon>Agaricomycetes</taxon>
        <taxon>Agaricomycetidae</taxon>
        <taxon>Jaapiales</taxon>
        <taxon>Jaapiaceae</taxon>
        <taxon>Jaapia</taxon>
    </lineage>
</organism>
<dbReference type="HOGENOM" id="CLU_1253261_0_0_1"/>